<dbReference type="EMBL" id="CP020910">
    <property type="protein sequence ID" value="ARQ13149.1"/>
    <property type="molecule type" value="Genomic_DNA"/>
</dbReference>
<gene>
    <name evidence="1" type="ORF">NXC12_PD00037</name>
</gene>
<geneLocation type="plasmid" evidence="2">
    <name>pretnxc12d</name>
</geneLocation>
<sequence>MKRDMDLIRLLMLKLEALPMRPGGAYIISHDNDEVQIPEYSGDEIAYHLRLIQQAGFVTSSNFKPMSGGITFSGFSWEGHDFLDSVRDPEIWQKTEGALKQAGGFSLDLAKALAKGFIKKKIEQHTGVELDL</sequence>
<protein>
    <recommendedName>
        <fullName evidence="3">DUF2513 domain-containing protein</fullName>
    </recommendedName>
</protein>
<proteinExistence type="predicted"/>
<name>A0AAN1BL21_RHIET</name>
<organism evidence="1 2">
    <name type="scientific">Rhizobium etli</name>
    <dbReference type="NCBI Taxonomy" id="29449"/>
    <lineage>
        <taxon>Bacteria</taxon>
        <taxon>Pseudomonadati</taxon>
        <taxon>Pseudomonadota</taxon>
        <taxon>Alphaproteobacteria</taxon>
        <taxon>Hyphomicrobiales</taxon>
        <taxon>Rhizobiaceae</taxon>
        <taxon>Rhizobium/Agrobacterium group</taxon>
        <taxon>Rhizobium</taxon>
    </lineage>
</organism>
<evidence type="ECO:0000313" key="1">
    <source>
        <dbReference type="EMBL" id="ARQ13149.1"/>
    </source>
</evidence>
<dbReference type="RefSeq" id="WP_086083728.1">
    <property type="nucleotide sequence ID" value="NZ_CP020910.1"/>
</dbReference>
<evidence type="ECO:0008006" key="3">
    <source>
        <dbReference type="Google" id="ProtNLM"/>
    </source>
</evidence>
<dbReference type="AlphaFoldDB" id="A0AAN1BL21"/>
<evidence type="ECO:0000313" key="2">
    <source>
        <dbReference type="Proteomes" id="UP000194159"/>
    </source>
</evidence>
<dbReference type="Proteomes" id="UP000194159">
    <property type="component" value="Plasmid pRetNXC12d"/>
</dbReference>
<keyword evidence="1" id="KW-0614">Plasmid</keyword>
<reference evidence="1 2" key="1">
    <citation type="submission" date="2017-04" db="EMBL/GenBank/DDBJ databases">
        <title>Complete genome sequences of Rhizobium genomic linages associated to common bean (phaseolus vulgaris).</title>
        <authorList>
            <person name="Santamaria R.I."/>
            <person name="Bustos P."/>
            <person name="Perez-Carrascal O."/>
            <person name="Martinez-Flores I."/>
            <person name="Juarez S."/>
            <person name="Lozano L."/>
            <person name="Miranda F."/>
            <person name="Vinuesa P."/>
            <person name="Martinez-Romero E."/>
            <person name="Cevallos M.A."/>
            <person name="Romero D."/>
            <person name="Davila G."/>
            <person name="Gonzalez V."/>
        </authorList>
    </citation>
    <scope>NUCLEOTIDE SEQUENCE [LARGE SCALE GENOMIC DNA]</scope>
    <source>
        <strain evidence="1 2">NXC12</strain>
        <plasmid evidence="2">pretnxc12d</plasmid>
    </source>
</reference>
<dbReference type="InterPro" id="IPR019650">
    <property type="entry name" value="DUF2513"/>
</dbReference>
<dbReference type="Pfam" id="PF10711">
    <property type="entry name" value="DUF2513"/>
    <property type="match status" value="1"/>
</dbReference>
<accession>A0AAN1BL21</accession>